<comment type="similarity">
    <text evidence="1">Belongs to the bacterial histone-like protein family.</text>
</comment>
<organism evidence="3 4">
    <name type="scientific">Rhodohalobacter sulfatireducens</name>
    <dbReference type="NCBI Taxonomy" id="2911366"/>
    <lineage>
        <taxon>Bacteria</taxon>
        <taxon>Pseudomonadati</taxon>
        <taxon>Balneolota</taxon>
        <taxon>Balneolia</taxon>
        <taxon>Balneolales</taxon>
        <taxon>Balneolaceae</taxon>
        <taxon>Rhodohalobacter</taxon>
    </lineage>
</organism>
<evidence type="ECO:0000313" key="4">
    <source>
        <dbReference type="Proteomes" id="UP001165366"/>
    </source>
</evidence>
<evidence type="ECO:0000256" key="2">
    <source>
        <dbReference type="ARBA" id="ARBA00023125"/>
    </source>
</evidence>
<name>A0ABS9KCK5_9BACT</name>
<dbReference type="SUPFAM" id="SSF47729">
    <property type="entry name" value="IHF-like DNA-binding proteins"/>
    <property type="match status" value="1"/>
</dbReference>
<sequence>MNREFLIAFKDVMREQFVNKNRVELEGLGQFEVVHREQHQRTFDNGKVVMMPPEDVLEFKSNIRISYDN</sequence>
<keyword evidence="2 3" id="KW-0238">DNA-binding</keyword>
<comment type="caution">
    <text evidence="3">The sequence shown here is derived from an EMBL/GenBank/DDBJ whole genome shotgun (WGS) entry which is preliminary data.</text>
</comment>
<evidence type="ECO:0000313" key="3">
    <source>
        <dbReference type="EMBL" id="MCG2588597.1"/>
    </source>
</evidence>
<dbReference type="Proteomes" id="UP001165366">
    <property type="component" value="Unassembled WGS sequence"/>
</dbReference>
<dbReference type="Gene3D" id="4.10.520.10">
    <property type="entry name" value="IHF-like DNA-binding proteins"/>
    <property type="match status" value="1"/>
</dbReference>
<dbReference type="GO" id="GO:0003677">
    <property type="term" value="F:DNA binding"/>
    <property type="evidence" value="ECO:0007669"/>
    <property type="project" value="UniProtKB-KW"/>
</dbReference>
<dbReference type="Pfam" id="PF00216">
    <property type="entry name" value="Bac_DNA_binding"/>
    <property type="match status" value="1"/>
</dbReference>
<reference evidence="3" key="1">
    <citation type="submission" date="2022-01" db="EMBL/GenBank/DDBJ databases">
        <authorList>
            <person name="Wang Y."/>
        </authorList>
    </citation>
    <scope>NUCLEOTIDE SEQUENCE</scope>
    <source>
        <strain evidence="3">WB101</strain>
    </source>
</reference>
<dbReference type="EMBL" id="JAKLWS010000008">
    <property type="protein sequence ID" value="MCG2588597.1"/>
    <property type="molecule type" value="Genomic_DNA"/>
</dbReference>
<reference evidence="3" key="2">
    <citation type="submission" date="2024-05" db="EMBL/GenBank/DDBJ databases">
        <title>Rhodohalobacter halophilus gen. nov., sp. nov., a moderately halophilic member of the family Balneolaceae.</title>
        <authorList>
            <person name="Xia J."/>
        </authorList>
    </citation>
    <scope>NUCLEOTIDE SEQUENCE</scope>
    <source>
        <strain evidence="3">WB101</strain>
    </source>
</reference>
<proteinExistence type="inferred from homology"/>
<keyword evidence="4" id="KW-1185">Reference proteome</keyword>
<dbReference type="InterPro" id="IPR000119">
    <property type="entry name" value="Hist_DNA-bd"/>
</dbReference>
<gene>
    <name evidence="3" type="ORF">L6773_08480</name>
</gene>
<evidence type="ECO:0000256" key="1">
    <source>
        <dbReference type="ARBA" id="ARBA00010529"/>
    </source>
</evidence>
<protein>
    <submittedName>
        <fullName evidence="3">HU family DNA-binding protein</fullName>
    </submittedName>
</protein>
<dbReference type="InterPro" id="IPR010992">
    <property type="entry name" value="IHF-like_DNA-bd_dom_sf"/>
</dbReference>
<dbReference type="RefSeq" id="WP_237853437.1">
    <property type="nucleotide sequence ID" value="NZ_JAKLWS010000008.1"/>
</dbReference>
<accession>A0ABS9KCK5</accession>